<feature type="compositionally biased region" description="Low complexity" evidence="1">
    <location>
        <begin position="16"/>
        <end position="25"/>
    </location>
</feature>
<comment type="caution">
    <text evidence="3">The sequence shown here is derived from an EMBL/GenBank/DDBJ whole genome shotgun (WGS) entry which is preliminary data.</text>
</comment>
<evidence type="ECO:0000256" key="2">
    <source>
        <dbReference type="SAM" id="Phobius"/>
    </source>
</evidence>
<dbReference type="InterPro" id="IPR009571">
    <property type="entry name" value="SUR7/Rim9-like_fungi"/>
</dbReference>
<proteinExistence type="predicted"/>
<dbReference type="AlphaFoldDB" id="A0AAD4I2U9"/>
<keyword evidence="2" id="KW-0472">Membrane</keyword>
<dbReference type="InterPro" id="IPR052413">
    <property type="entry name" value="SUR7_domain"/>
</dbReference>
<dbReference type="GO" id="GO:0051285">
    <property type="term" value="C:cell cortex of cell tip"/>
    <property type="evidence" value="ECO:0007669"/>
    <property type="project" value="TreeGrafter"/>
</dbReference>
<sequence length="220" mass="22449">MTSAAANSMGKPGSEGSDTSNDTGNNGSGTVGNSNVGNSITGNVADKIHVPDFYSLYALAVCEGNFSEAGTRSLTRCHPYFSGSDASTIPSLLSTTLNLTIGTLNLNVSPADLGLTYAAESTLDGLNTLLKAFAVIFSIGIGFTGLSFLSSIPAVALGTDTVRKAYPWGVWTNLVFASTAVFFLILAGLVAAAGAKVAEARINELGDQIGLAAVAGKDWN</sequence>
<keyword evidence="2" id="KW-1133">Transmembrane helix</keyword>
<accession>A0AAD4I2U9</accession>
<name>A0AAD4I2U9_9PEZI</name>
<dbReference type="PANTHER" id="PTHR28019:SF7">
    <property type="entry name" value="SUR7 PROTEIN"/>
    <property type="match status" value="1"/>
</dbReference>
<dbReference type="GO" id="GO:0031505">
    <property type="term" value="P:fungal-type cell wall organization"/>
    <property type="evidence" value="ECO:0007669"/>
    <property type="project" value="TreeGrafter"/>
</dbReference>
<evidence type="ECO:0000313" key="4">
    <source>
        <dbReference type="Proteomes" id="UP001197093"/>
    </source>
</evidence>
<evidence type="ECO:0000256" key="1">
    <source>
        <dbReference type="SAM" id="MobiDB-lite"/>
    </source>
</evidence>
<protein>
    <submittedName>
        <fullName evidence="3">Uncharacterized protein</fullName>
    </submittedName>
</protein>
<feature type="transmembrane region" description="Helical" evidence="2">
    <location>
        <begin position="168"/>
        <end position="192"/>
    </location>
</feature>
<gene>
    <name evidence="3" type="ORF">NEMBOFW57_002876</name>
</gene>
<keyword evidence="4" id="KW-1185">Reference proteome</keyword>
<dbReference type="Proteomes" id="UP001197093">
    <property type="component" value="Unassembled WGS sequence"/>
</dbReference>
<dbReference type="Pfam" id="PF06687">
    <property type="entry name" value="SUR7"/>
    <property type="match status" value="1"/>
</dbReference>
<reference evidence="3" key="1">
    <citation type="submission" date="2023-02" db="EMBL/GenBank/DDBJ databases">
        <authorList>
            <person name="Palmer J.M."/>
        </authorList>
    </citation>
    <scope>NUCLEOTIDE SEQUENCE</scope>
    <source>
        <strain evidence="3">FW57</strain>
    </source>
</reference>
<dbReference type="GO" id="GO:0005886">
    <property type="term" value="C:plasma membrane"/>
    <property type="evidence" value="ECO:0007669"/>
    <property type="project" value="InterPro"/>
</dbReference>
<dbReference type="EMBL" id="JAHCVI010000001">
    <property type="protein sequence ID" value="KAG7292831.1"/>
    <property type="molecule type" value="Genomic_DNA"/>
</dbReference>
<feature type="region of interest" description="Disordered" evidence="1">
    <location>
        <begin position="1"/>
        <end position="34"/>
    </location>
</feature>
<keyword evidence="2" id="KW-0812">Transmembrane</keyword>
<organism evidence="3 4">
    <name type="scientific">Staphylotrichum longicolle</name>
    <dbReference type="NCBI Taxonomy" id="669026"/>
    <lineage>
        <taxon>Eukaryota</taxon>
        <taxon>Fungi</taxon>
        <taxon>Dikarya</taxon>
        <taxon>Ascomycota</taxon>
        <taxon>Pezizomycotina</taxon>
        <taxon>Sordariomycetes</taxon>
        <taxon>Sordariomycetidae</taxon>
        <taxon>Sordariales</taxon>
        <taxon>Chaetomiaceae</taxon>
        <taxon>Staphylotrichum</taxon>
    </lineage>
</organism>
<feature type="transmembrane region" description="Helical" evidence="2">
    <location>
        <begin position="132"/>
        <end position="156"/>
    </location>
</feature>
<evidence type="ECO:0000313" key="3">
    <source>
        <dbReference type="EMBL" id="KAG7292831.1"/>
    </source>
</evidence>
<dbReference type="PANTHER" id="PTHR28019">
    <property type="entry name" value="CELL MEMBRANE PROTEIN YLR413W-RELATED"/>
    <property type="match status" value="1"/>
</dbReference>